<keyword evidence="1" id="KW-0812">Transmembrane</keyword>
<dbReference type="RefSeq" id="WP_119366994.1">
    <property type="nucleotide sequence ID" value="NZ_QXDJ01000003.1"/>
</dbReference>
<keyword evidence="1" id="KW-0472">Membrane</keyword>
<dbReference type="AlphaFoldDB" id="A0A399IM90"/>
<comment type="caution">
    <text evidence="2">The sequence shown here is derived from an EMBL/GenBank/DDBJ whole genome shotgun (WGS) entry which is preliminary data.</text>
</comment>
<keyword evidence="1" id="KW-1133">Transmembrane helix</keyword>
<organism evidence="2 3">
    <name type="scientific">Clostridium chromiireducens</name>
    <dbReference type="NCBI Taxonomy" id="225345"/>
    <lineage>
        <taxon>Bacteria</taxon>
        <taxon>Bacillati</taxon>
        <taxon>Bacillota</taxon>
        <taxon>Clostridia</taxon>
        <taxon>Eubacteriales</taxon>
        <taxon>Clostridiaceae</taxon>
        <taxon>Clostridium</taxon>
    </lineage>
</organism>
<evidence type="ECO:0000313" key="2">
    <source>
        <dbReference type="EMBL" id="RII34208.1"/>
    </source>
</evidence>
<feature type="transmembrane region" description="Helical" evidence="1">
    <location>
        <begin position="51"/>
        <end position="73"/>
    </location>
</feature>
<gene>
    <name evidence="2" type="ORF">D2A34_13690</name>
</gene>
<evidence type="ECO:0000256" key="1">
    <source>
        <dbReference type="SAM" id="Phobius"/>
    </source>
</evidence>
<dbReference type="Proteomes" id="UP000265930">
    <property type="component" value="Unassembled WGS sequence"/>
</dbReference>
<protein>
    <submittedName>
        <fullName evidence="2">Uncharacterized protein</fullName>
    </submittedName>
</protein>
<evidence type="ECO:0000313" key="3">
    <source>
        <dbReference type="Proteomes" id="UP000265930"/>
    </source>
</evidence>
<feature type="transmembrane region" description="Helical" evidence="1">
    <location>
        <begin position="7"/>
        <end position="31"/>
    </location>
</feature>
<accession>A0A399IM90</accession>
<dbReference type="EMBL" id="QXDJ01000003">
    <property type="protein sequence ID" value="RII34208.1"/>
    <property type="molecule type" value="Genomic_DNA"/>
</dbReference>
<sequence length="259" mass="30145">MLKNKKIIIICGIIFVLILTSVPLVLERIIFRNAINSNLSSSEFLSFLGSYSGNILGSIIAGFVTLLGIKYTINHNQIEARIDRENNIIRDEEDQRRNVLPYLQIIVERQGNIKETEAFALDNNSTNYKTSAWMPFVITFKNVGRDSAVNIRNVQKTWNSNELKNMLYKNRSLEKNEKSCEIQIYANLKKEIIEENENQEYNIKIIFEDLLGYTYEQTFILYFLSFEESYKKHYYFSKPPILIEVRNGLTPLKLTVSNS</sequence>
<name>A0A399IM90_9CLOT</name>
<reference evidence="2 3" key="1">
    <citation type="submission" date="2018-08" db="EMBL/GenBank/DDBJ databases">
        <title>Genome of Clostridium chromiireducens C1, DSM12136.</title>
        <authorList>
            <person name="Xing M."/>
            <person name="Wei Y."/>
            <person name="Ang E.L."/>
            <person name="Zhao H."/>
            <person name="Zhang Y."/>
        </authorList>
    </citation>
    <scope>NUCLEOTIDE SEQUENCE [LARGE SCALE GENOMIC DNA]</scope>
    <source>
        <strain evidence="2 3">C1</strain>
    </source>
</reference>
<proteinExistence type="predicted"/>